<evidence type="ECO:0000313" key="7">
    <source>
        <dbReference type="EMBL" id="VFR63053.1"/>
    </source>
</evidence>
<sequence>MANNYYDATGVLVLDQVTQVITTLFGTMNLNPTYPGNGEVYFAIIAGETGAHWDNIRDDLIALAQSLGLSVPNDDSPAMADVLGVVSGHFGADQDEELQRLIEHHRFEDDVDLAALFLIATRLDDGHGLNEIRIEGCWYCSKARLFNFGGEGSFISREFSVFGTSGHALHLGNRIRQALLIQDLEYAANELLHETRRLLDGIGNAPQRHQLQRRLAELLR</sequence>
<dbReference type="EMBL" id="CAADHZ010000003">
    <property type="protein sequence ID" value="VFR19624.1"/>
    <property type="molecule type" value="Genomic_DNA"/>
</dbReference>
<dbReference type="EMBL" id="CAADIG010000004">
    <property type="protein sequence ID" value="VFR38560.1"/>
    <property type="molecule type" value="Genomic_DNA"/>
</dbReference>
<evidence type="ECO:0000313" key="9">
    <source>
        <dbReference type="EMBL" id="VFR84316.1"/>
    </source>
</evidence>
<evidence type="ECO:0000313" key="4">
    <source>
        <dbReference type="EMBL" id="VFR33655.1"/>
    </source>
</evidence>
<accession>A0A484P0M6</accession>
<evidence type="ECO:0000313" key="3">
    <source>
        <dbReference type="EMBL" id="VFR30896.1"/>
    </source>
</evidence>
<protein>
    <submittedName>
        <fullName evidence="1">Uncharacterized protein</fullName>
    </submittedName>
</protein>
<dbReference type="EMBL" id="CAADIC010000014">
    <property type="protein sequence ID" value="VFR30896.1"/>
    <property type="molecule type" value="Genomic_DNA"/>
</dbReference>
<dbReference type="EMBL" id="CAADIE010000002">
    <property type="protein sequence ID" value="VFR33655.1"/>
    <property type="molecule type" value="Genomic_DNA"/>
</dbReference>
<dbReference type="EMBL" id="CAADIL010000012">
    <property type="protein sequence ID" value="VFR70005.1"/>
    <property type="molecule type" value="Genomic_DNA"/>
</dbReference>
<evidence type="ECO:0000313" key="1">
    <source>
        <dbReference type="EMBL" id="VFR19624.1"/>
    </source>
</evidence>
<evidence type="ECO:0000313" key="8">
    <source>
        <dbReference type="EMBL" id="VFR70005.1"/>
    </source>
</evidence>
<name>A0A484P0M6_9ZZZZ</name>
<dbReference type="EMBL" id="CAADID010000009">
    <property type="protein sequence ID" value="VFR63053.1"/>
    <property type="molecule type" value="Genomic_DNA"/>
</dbReference>
<evidence type="ECO:0000313" key="2">
    <source>
        <dbReference type="EMBL" id="VFR29240.1"/>
    </source>
</evidence>
<dbReference type="EMBL" id="CAADIB010000009">
    <property type="protein sequence ID" value="VFR29240.1"/>
    <property type="molecule type" value="Genomic_DNA"/>
</dbReference>
<evidence type="ECO:0000313" key="6">
    <source>
        <dbReference type="EMBL" id="VFR51193.1"/>
    </source>
</evidence>
<evidence type="ECO:0000313" key="5">
    <source>
        <dbReference type="EMBL" id="VFR38560.1"/>
    </source>
</evidence>
<reference evidence="1" key="1">
    <citation type="submission" date="2019-03" db="EMBL/GenBank/DDBJ databases">
        <authorList>
            <person name="Danneels B."/>
        </authorList>
    </citation>
    <scope>NUCLEOTIDE SEQUENCE</scope>
</reference>
<organism evidence="1">
    <name type="scientific">plant metagenome</name>
    <dbReference type="NCBI Taxonomy" id="1297885"/>
    <lineage>
        <taxon>unclassified sequences</taxon>
        <taxon>metagenomes</taxon>
        <taxon>organismal metagenomes</taxon>
    </lineage>
</organism>
<dbReference type="EMBL" id="CAADIJ010000024">
    <property type="protein sequence ID" value="VFR84316.1"/>
    <property type="molecule type" value="Genomic_DNA"/>
</dbReference>
<dbReference type="EMBL" id="CAADIH010000037">
    <property type="protein sequence ID" value="VFR51193.1"/>
    <property type="molecule type" value="Genomic_DNA"/>
</dbReference>
<dbReference type="AlphaFoldDB" id="A0A484P0M6"/>
<gene>
    <name evidence="3" type="ORF">ANDA3_4129</name>
    <name evidence="1" type="ORF">ANDO1_3881</name>
    <name evidence="2" type="ORF">ANDO2_3786</name>
    <name evidence="5" type="ORF">ANT2_3896</name>
    <name evidence="7" type="ORF">ANT3_3898</name>
    <name evidence="4" type="ORF">BER1_3894</name>
    <name evidence="6" type="ORF">BER2_3865</name>
    <name evidence="8" type="ORF">DAR2_3980</name>
    <name evidence="9" type="ORF">DAR3_3661</name>
</gene>
<proteinExistence type="predicted"/>